<proteinExistence type="predicted"/>
<evidence type="ECO:0000313" key="4">
    <source>
        <dbReference type="Proteomes" id="UP001164116"/>
    </source>
</evidence>
<organism evidence="3 4">
    <name type="scientific">Pseudomonas quebecensis</name>
    <dbReference type="NCBI Taxonomy" id="2995174"/>
    <lineage>
        <taxon>Bacteria</taxon>
        <taxon>Pseudomonadati</taxon>
        <taxon>Pseudomonadota</taxon>
        <taxon>Gammaproteobacteria</taxon>
        <taxon>Pseudomonadales</taxon>
        <taxon>Pseudomonadaceae</taxon>
        <taxon>Pseudomonas</taxon>
    </lineage>
</organism>
<protein>
    <recommendedName>
        <fullName evidence="2">DUF8038 domain-containing protein</fullName>
    </recommendedName>
</protein>
<reference evidence="3" key="1">
    <citation type="submission" date="2022-11" db="EMBL/GenBank/DDBJ databases">
        <title>Taxonomic description of a new Pseudomonas species.</title>
        <authorList>
            <person name="Tambong J.T."/>
        </authorList>
    </citation>
    <scope>NUCLEOTIDE SEQUENCE</scope>
    <source>
        <strain evidence="3">S1Bt42</strain>
    </source>
</reference>
<accession>A0ABY6QNM5</accession>
<feature type="domain" description="DUF8038" evidence="2">
    <location>
        <begin position="1112"/>
        <end position="1273"/>
    </location>
</feature>
<evidence type="ECO:0000259" key="2">
    <source>
        <dbReference type="Pfam" id="PF26124"/>
    </source>
</evidence>
<sequence length="1280" mass="139729">MMISSLRTLLTQPVEAQAPTQLAVREPPVGRAAQVNLGQPPQGVQGVSGDNEMAFRYAKTLLQIAGDPEKDNAIMVEAMPMHSTFGQWWKQLGSAMQSPEVLDWIRRVGADPDSIRIKPDTGQVFYNPKNRGSNPPRLVVGPENKDWATVSGPLMMAGRAISNFYVFKPPLTERSDSAPWKLVRAFYFQPPANDPTQAQEQAVRLERDLTFMSVDWDRDPAFYAARSDEALNEQKRVRGDNSNLYFLLGELRHLGRGLDSGSVLSDEIVDYLQRTRLDIHPDSSWAQAFATQAGAKVSLNDYILQNGWDLPTNAEQVQNLLDALPKTLEKGPALGDYSGALSWPMPLDEQSQLTLRSMLRHATVGDLDVSPYKNVLEYLLHGASLEPSQLANPRRVLDRLIQSPKGQALGLAIQARFEANSIKGSVNDWLLAALSQDTDAPAPNTPSTRTRVAGFNLAGDHHWGRPASQVVTRLAEHLETTGRSSSPEKARLQAHLLLSSRAPEFLVKGLPEQLLYGSHGWVSFATAVARIESATPGATADMSYSQVMTWASTAPVTQTQRKVEWEAQNTALKDWGVANGVIESNPHDVYNDGQMQRVRSAFNEQIRALKQASEARSSDVPDLHKRTDDYLRATLGPDVDLEAKVIQISPAHVDFPGPYSIKDLYLKERLFSLPGKSSGLDNFKAGRFYPFISAQQTITQTSGSDYRWVSLSDKLDIADVASKLKDGPDLIGAFRQDISTYAKGMEKSVEVGINFNLSQLPLEEQKDLQYGALSVFREVGVRQDNFGGATRRVGNGASNEPEPTELIFRTTRNAHTRHYQINVDGTIKQRPDLGLFEPGRQPPVHTHFHYDMVPVKLSADGLDSAPGLTEETPPDERTPQSFNSNRTKAIARTVTQELGLVNKIQQQGQVLTTFDQEVPTYKQIQEAVLNLIPFYSAIVSFSKGDIGGGITDLAFDALGFLTAGTGVVGKGAKVLRSAASGLSKASRLTGIIGRAAIGAINPLDGVADLARGAVKSVRRGYEATRTGFKQLRAALTKVDAVALTKTPGIAQGGIKSSNAIDELALFARLDEKTGNWHAFNPATRQPFGPALKGFEPKVLSSAELSDNLVALFKKLDKEPQLDICYATALRTAQADKKITDTAFNKIIPEVLNGGSERYNQVMKIGPGTRKTSFNAAHINESGVMTFVSRGGYNKDKIVHAVYLQKAPDGQLHLYQSNSHALDHALGGTKQVPNTAGKANVYPLGAEQQAGIREFMDTGAGFDIVFTPSSTLESSIRGVLA</sequence>
<evidence type="ECO:0000256" key="1">
    <source>
        <dbReference type="SAM" id="MobiDB-lite"/>
    </source>
</evidence>
<gene>
    <name evidence="3" type="ORF">OSC50_11735</name>
</gene>
<evidence type="ECO:0000313" key="3">
    <source>
        <dbReference type="EMBL" id="UZW20970.1"/>
    </source>
</evidence>
<dbReference type="EMBL" id="CP112866">
    <property type="protein sequence ID" value="UZW20970.1"/>
    <property type="molecule type" value="Genomic_DNA"/>
</dbReference>
<dbReference type="RefSeq" id="WP_266249403.1">
    <property type="nucleotide sequence ID" value="NZ_CP112866.1"/>
</dbReference>
<keyword evidence="4" id="KW-1185">Reference proteome</keyword>
<dbReference type="Proteomes" id="UP001164116">
    <property type="component" value="Chromosome"/>
</dbReference>
<feature type="region of interest" description="Disordered" evidence="1">
    <location>
        <begin position="861"/>
        <end position="884"/>
    </location>
</feature>
<dbReference type="Pfam" id="PF26124">
    <property type="entry name" value="DUF8038"/>
    <property type="match status" value="1"/>
</dbReference>
<name>A0ABY6QNM5_9PSED</name>
<dbReference type="InterPro" id="IPR058351">
    <property type="entry name" value="DUF8038"/>
</dbReference>